<evidence type="ECO:0000313" key="2">
    <source>
        <dbReference type="EMBL" id="MBO0931511.1"/>
    </source>
</evidence>
<evidence type="ECO:0008006" key="4">
    <source>
        <dbReference type="Google" id="ProtNLM"/>
    </source>
</evidence>
<comment type="caution">
    <text evidence="2">The sequence shown here is derived from an EMBL/GenBank/DDBJ whole genome shotgun (WGS) entry which is preliminary data.</text>
</comment>
<dbReference type="Proteomes" id="UP000664795">
    <property type="component" value="Unassembled WGS sequence"/>
</dbReference>
<feature type="chain" id="PRO_5036676766" description="Outer membrane protein beta-barrel domain-containing protein" evidence="1">
    <location>
        <begin position="19"/>
        <end position="266"/>
    </location>
</feature>
<keyword evidence="1" id="KW-0732">Signal</keyword>
<name>A0A939K012_9BACT</name>
<dbReference type="EMBL" id="JAFMYU010000007">
    <property type="protein sequence ID" value="MBO0931511.1"/>
    <property type="molecule type" value="Genomic_DNA"/>
</dbReference>
<dbReference type="RefSeq" id="WP_207335480.1">
    <property type="nucleotide sequence ID" value="NZ_JAFMYU010000007.1"/>
</dbReference>
<organism evidence="2 3">
    <name type="scientific">Fibrella aquatilis</name>
    <dbReference type="NCBI Taxonomy" id="2817059"/>
    <lineage>
        <taxon>Bacteria</taxon>
        <taxon>Pseudomonadati</taxon>
        <taxon>Bacteroidota</taxon>
        <taxon>Cytophagia</taxon>
        <taxon>Cytophagales</taxon>
        <taxon>Spirosomataceae</taxon>
        <taxon>Fibrella</taxon>
    </lineage>
</organism>
<evidence type="ECO:0000313" key="3">
    <source>
        <dbReference type="Proteomes" id="UP000664795"/>
    </source>
</evidence>
<accession>A0A939K012</accession>
<proteinExistence type="predicted"/>
<protein>
    <recommendedName>
        <fullName evidence="4">Outer membrane protein beta-barrel domain-containing protein</fullName>
    </recommendedName>
</protein>
<feature type="signal peptide" evidence="1">
    <location>
        <begin position="1"/>
        <end position="18"/>
    </location>
</feature>
<sequence>MKSTLLLCCWLGPLMALAQNPYSNVPRYDQVPGYKQVVRQPRPVLYERPIPRSVVIKLNPLMAVGVDGAVYGGVEAPVGKIGAIQTEVGYGAFRSLMNFDSDTYTNKENWRARLQYRWYAREGVATSSPWYWAVEGTYKQVNAVDNQTLGRDCRNGNCAYFQLVNQLATRYVVGAYGKVGKIVPLTRLNGTYRFLLDLYAGLGINYAWTRRAPLDASLSGQYPSDYLFSPYYNPLATADRFGKSGSHTFFQPDIQVGFTVGYRVNE</sequence>
<evidence type="ECO:0000256" key="1">
    <source>
        <dbReference type="SAM" id="SignalP"/>
    </source>
</evidence>
<reference evidence="2 3" key="1">
    <citation type="submission" date="2021-03" db="EMBL/GenBank/DDBJ databases">
        <title>Fibrella sp. HMF5036 genome sequencing and assembly.</title>
        <authorList>
            <person name="Kang H."/>
            <person name="Kim H."/>
            <person name="Bae S."/>
            <person name="Joh K."/>
        </authorList>
    </citation>
    <scope>NUCLEOTIDE SEQUENCE [LARGE SCALE GENOMIC DNA]</scope>
    <source>
        <strain evidence="2 3">HMF5036</strain>
    </source>
</reference>
<keyword evidence="3" id="KW-1185">Reference proteome</keyword>
<dbReference type="AlphaFoldDB" id="A0A939K012"/>
<gene>
    <name evidence="2" type="ORF">J2I48_10925</name>
</gene>